<feature type="signal peptide" evidence="2">
    <location>
        <begin position="1"/>
        <end position="23"/>
    </location>
</feature>
<evidence type="ECO:0000259" key="3">
    <source>
        <dbReference type="Pfam" id="PF00080"/>
    </source>
</evidence>
<keyword evidence="2" id="KW-0732">Signal</keyword>
<feature type="domain" description="Superoxide dismutase copper/zinc binding" evidence="3">
    <location>
        <begin position="45"/>
        <end position="173"/>
    </location>
</feature>
<gene>
    <name evidence="4" type="ORF">HNQ61_003113</name>
</gene>
<dbReference type="GO" id="GO:0004784">
    <property type="term" value="F:superoxide dismutase activity"/>
    <property type="evidence" value="ECO:0007669"/>
    <property type="project" value="UniProtKB-EC"/>
</dbReference>
<feature type="chain" id="PRO_5032536223" evidence="2">
    <location>
        <begin position="24"/>
        <end position="193"/>
    </location>
</feature>
<comment type="caution">
    <text evidence="4">The sequence shown here is derived from an EMBL/GenBank/DDBJ whole genome shotgun (WGS) entry which is preliminary data.</text>
</comment>
<comment type="similarity">
    <text evidence="1">Belongs to the Cu-Zn superoxide dismutase family.</text>
</comment>
<name>A0A841H0A1_9BACT</name>
<dbReference type="InterPro" id="IPR001424">
    <property type="entry name" value="SOD_Cu_Zn_dom"/>
</dbReference>
<dbReference type="Pfam" id="PF00080">
    <property type="entry name" value="Sod_Cu"/>
    <property type="match status" value="1"/>
</dbReference>
<dbReference type="EC" id="1.15.1.1" evidence="4"/>
<organism evidence="4 5">
    <name type="scientific">Longimicrobium terrae</name>
    <dbReference type="NCBI Taxonomy" id="1639882"/>
    <lineage>
        <taxon>Bacteria</taxon>
        <taxon>Pseudomonadati</taxon>
        <taxon>Gemmatimonadota</taxon>
        <taxon>Longimicrobiia</taxon>
        <taxon>Longimicrobiales</taxon>
        <taxon>Longimicrobiaceae</taxon>
        <taxon>Longimicrobium</taxon>
    </lineage>
</organism>
<protein>
    <submittedName>
        <fullName evidence="4">Cu-Zn family superoxide dismutase</fullName>
        <ecNumber evidence="4">1.15.1.1</ecNumber>
    </submittedName>
</protein>
<sequence length="193" mass="19039">MKRISFVAVAAVLGLGACGPAPETGPVPPRAFTAPLYNAQGAQVGSVTLTYVGDSTRVAVQGTSLPAGTHGTHLHTTGRCDAPDFTTAGPHLNPAMRQHGPRNPAGPHLGDMPNMTVSAGGTGQVSATILARGVPGAGPLFDADGTSLVVHASADDLVTDPSGNSGARIACAVLAAPAAQARAAGTAAPRDAR</sequence>
<proteinExistence type="inferred from homology"/>
<keyword evidence="5" id="KW-1185">Reference proteome</keyword>
<reference evidence="4 5" key="1">
    <citation type="submission" date="2020-08" db="EMBL/GenBank/DDBJ databases">
        <title>Genomic Encyclopedia of Type Strains, Phase IV (KMG-IV): sequencing the most valuable type-strain genomes for metagenomic binning, comparative biology and taxonomic classification.</title>
        <authorList>
            <person name="Goeker M."/>
        </authorList>
    </citation>
    <scope>NUCLEOTIDE SEQUENCE [LARGE SCALE GENOMIC DNA]</scope>
    <source>
        <strain evidence="4 5">DSM 29007</strain>
    </source>
</reference>
<dbReference type="EMBL" id="JACHIA010000009">
    <property type="protein sequence ID" value="MBB6071485.1"/>
    <property type="molecule type" value="Genomic_DNA"/>
</dbReference>
<accession>A0A841H0A1</accession>
<dbReference type="PROSITE" id="PS51257">
    <property type="entry name" value="PROKAR_LIPOPROTEIN"/>
    <property type="match status" value="1"/>
</dbReference>
<dbReference type="GO" id="GO:0005507">
    <property type="term" value="F:copper ion binding"/>
    <property type="evidence" value="ECO:0007669"/>
    <property type="project" value="InterPro"/>
</dbReference>
<evidence type="ECO:0000313" key="4">
    <source>
        <dbReference type="EMBL" id="MBB6071485.1"/>
    </source>
</evidence>
<dbReference type="PANTHER" id="PTHR10003">
    <property type="entry name" value="SUPEROXIDE DISMUTASE CU-ZN -RELATED"/>
    <property type="match status" value="1"/>
</dbReference>
<dbReference type="AlphaFoldDB" id="A0A841H0A1"/>
<dbReference type="SUPFAM" id="SSF49329">
    <property type="entry name" value="Cu,Zn superoxide dismutase-like"/>
    <property type="match status" value="1"/>
</dbReference>
<dbReference type="Proteomes" id="UP000582837">
    <property type="component" value="Unassembled WGS sequence"/>
</dbReference>
<evidence type="ECO:0000313" key="5">
    <source>
        <dbReference type="Proteomes" id="UP000582837"/>
    </source>
</evidence>
<dbReference type="RefSeq" id="WP_170035014.1">
    <property type="nucleotide sequence ID" value="NZ_JABDTL010000001.1"/>
</dbReference>
<evidence type="ECO:0000256" key="1">
    <source>
        <dbReference type="ARBA" id="ARBA00010457"/>
    </source>
</evidence>
<keyword evidence="4" id="KW-0560">Oxidoreductase</keyword>
<dbReference type="Gene3D" id="2.60.40.200">
    <property type="entry name" value="Superoxide dismutase, copper/zinc binding domain"/>
    <property type="match status" value="1"/>
</dbReference>
<evidence type="ECO:0000256" key="2">
    <source>
        <dbReference type="SAM" id="SignalP"/>
    </source>
</evidence>
<dbReference type="InterPro" id="IPR036423">
    <property type="entry name" value="SOD-like_Cu/Zn_dom_sf"/>
</dbReference>
<dbReference type="InterPro" id="IPR024134">
    <property type="entry name" value="SOD_Cu/Zn_/chaperone"/>
</dbReference>